<proteinExistence type="predicted"/>
<keyword evidence="2" id="KW-0812">Transmembrane</keyword>
<dbReference type="EMBL" id="UYSU01032242">
    <property type="protein sequence ID" value="VDL88789.1"/>
    <property type="molecule type" value="Genomic_DNA"/>
</dbReference>
<protein>
    <submittedName>
        <fullName evidence="3 5">Uncharacterized protein</fullName>
    </submittedName>
</protein>
<evidence type="ECO:0000313" key="3">
    <source>
        <dbReference type="EMBL" id="VDL88789.1"/>
    </source>
</evidence>
<evidence type="ECO:0000313" key="4">
    <source>
        <dbReference type="Proteomes" id="UP000275846"/>
    </source>
</evidence>
<evidence type="ECO:0000256" key="1">
    <source>
        <dbReference type="SAM" id="MobiDB-lite"/>
    </source>
</evidence>
<feature type="transmembrane region" description="Helical" evidence="2">
    <location>
        <begin position="62"/>
        <end position="81"/>
    </location>
</feature>
<reference evidence="3 4" key="2">
    <citation type="submission" date="2018-11" db="EMBL/GenBank/DDBJ databases">
        <authorList>
            <consortium name="Pathogen Informatics"/>
        </authorList>
    </citation>
    <scope>NUCLEOTIDE SEQUENCE [LARGE SCALE GENOMIC DNA]</scope>
    <source>
        <strain evidence="3 4">NST_G2</strain>
    </source>
</reference>
<keyword evidence="2" id="KW-1133">Transmembrane helix</keyword>
<evidence type="ECO:0000313" key="5">
    <source>
        <dbReference type="WBParaSite" id="SSLN_0000247801-mRNA-1"/>
    </source>
</evidence>
<feature type="region of interest" description="Disordered" evidence="1">
    <location>
        <begin position="85"/>
        <end position="105"/>
    </location>
</feature>
<keyword evidence="2" id="KW-0472">Membrane</keyword>
<dbReference type="Proteomes" id="UP000275846">
    <property type="component" value="Unassembled WGS sequence"/>
</dbReference>
<evidence type="ECO:0000256" key="2">
    <source>
        <dbReference type="SAM" id="Phobius"/>
    </source>
</evidence>
<reference evidence="5" key="1">
    <citation type="submission" date="2016-06" db="UniProtKB">
        <authorList>
            <consortium name="WormBaseParasite"/>
        </authorList>
    </citation>
    <scope>IDENTIFICATION</scope>
</reference>
<dbReference type="WBParaSite" id="SSLN_0000247801-mRNA-1">
    <property type="protein sequence ID" value="SSLN_0000247801-mRNA-1"/>
    <property type="gene ID" value="SSLN_0000247801"/>
</dbReference>
<name>A0A183SDV6_SCHSO</name>
<dbReference type="AlphaFoldDB" id="A0A183SDV6"/>
<sequence>MAEVRAAECCLSFGVVCVSTPSTSAPFPLLFPLFRPPFLPSSLDNPLASPLLLHPRPASHPSFLSLSLLSFTLTSLLLLTLPSSQRSKTSYGKGDMQSHNPRSNRPDWRMALVARELARYKSDIATLSETRFSEQGQLEEVGAGYTFFWSDWPKAEPRDSCVAFAIQNDIVGRQPCLP</sequence>
<organism evidence="5">
    <name type="scientific">Schistocephalus solidus</name>
    <name type="common">Tapeworm</name>
    <dbReference type="NCBI Taxonomy" id="70667"/>
    <lineage>
        <taxon>Eukaryota</taxon>
        <taxon>Metazoa</taxon>
        <taxon>Spiralia</taxon>
        <taxon>Lophotrochozoa</taxon>
        <taxon>Platyhelminthes</taxon>
        <taxon>Cestoda</taxon>
        <taxon>Eucestoda</taxon>
        <taxon>Diphyllobothriidea</taxon>
        <taxon>Diphyllobothriidae</taxon>
        <taxon>Schistocephalus</taxon>
    </lineage>
</organism>
<gene>
    <name evidence="3" type="ORF">SSLN_LOCUS2404</name>
</gene>
<accession>A0A183SDV6</accession>
<keyword evidence="4" id="KW-1185">Reference proteome</keyword>